<dbReference type="FunFam" id="3.40.50.880:FF:000005">
    <property type="entry name" value="CTP synthase"/>
    <property type="match status" value="1"/>
</dbReference>
<dbReference type="OrthoDB" id="1739076at2759"/>
<keyword evidence="7 9" id="KW-0665">Pyrimidine biosynthesis</keyword>
<evidence type="ECO:0000259" key="12">
    <source>
        <dbReference type="Pfam" id="PF06418"/>
    </source>
</evidence>
<evidence type="ECO:0000256" key="9">
    <source>
        <dbReference type="RuleBase" id="RU810713"/>
    </source>
</evidence>
<dbReference type="InterPro" id="IPR029062">
    <property type="entry name" value="Class_I_gatase-like"/>
</dbReference>
<dbReference type="CDD" id="cd03113">
    <property type="entry name" value="CTPS_N"/>
    <property type="match status" value="1"/>
</dbReference>
<sequence length="608" mass="67921">MTKYILVSGGVVSGIGKGVIASSTGLLLKTTGLKVTAIKIDPYMNIDAGTMRPQEHGEVYVLNDGGEVDLDLGNYERYLDVTLSRDNNITTGKIYREVIEKERRGDYLGKTVQIVPHVTNAIQDWIERVSKIPVDDTGEEPDVCIVELGGTVGDIESAPFVEAMRQFQFRVGHENFALVHVSLVPDMHGEQKTKPTQTTVHALRGLGLLPDLIACRLIVTKPLEPATKAKISMFCHVAPEQVVGVHDVSSVYHVPLLLQSQGIVEYLQKRLNLPSIKITPEMKERGLSLEARWRELTSRQERLFDSVTIALVGKYTDMQDSYMSVVKSLEHSAFRCNRRLILKWVAAADLEPDTQNTSPAKYHDAWKAVVSANGILVPGGFGQRGTEGMMLAIKWAREQKIPFLGICLGFQLAVCEWARNVCGFTNGTSTEFDAQTEHPIIIFMPEISKTHMGGTMRLGLRPTVFDAESASWSKVRKLYAGAPKIWERHRHRYEVNPAYIERLQAKGMRFVGKDERGERMQVLELPDHPYFVGFQAHPEFCTRPLNPSPPFLGFVAAAAGPQVLEEQMANQIRSFKPPHPEGSMVDEESLRQDEPRPEGEEAVLRSEQ</sequence>
<dbReference type="EMBL" id="KZ857384">
    <property type="protein sequence ID" value="RDX54712.1"/>
    <property type="molecule type" value="Genomic_DNA"/>
</dbReference>
<dbReference type="FunFam" id="3.40.50.300:FF:000207">
    <property type="entry name" value="CTP synthase"/>
    <property type="match status" value="1"/>
</dbReference>
<dbReference type="GO" id="GO:0005524">
    <property type="term" value="F:ATP binding"/>
    <property type="evidence" value="ECO:0007669"/>
    <property type="project" value="UniProtKB-KW"/>
</dbReference>
<evidence type="ECO:0000313" key="13">
    <source>
        <dbReference type="EMBL" id="RDX54712.1"/>
    </source>
</evidence>
<comment type="similarity">
    <text evidence="2 9">Belongs to the CTP synthase family.</text>
</comment>
<evidence type="ECO:0000256" key="5">
    <source>
        <dbReference type="ARBA" id="ARBA00022840"/>
    </source>
</evidence>
<keyword evidence="4 9" id="KW-0547">Nucleotide-binding</keyword>
<evidence type="ECO:0000256" key="7">
    <source>
        <dbReference type="ARBA" id="ARBA00022975"/>
    </source>
</evidence>
<feature type="compositionally biased region" description="Basic and acidic residues" evidence="10">
    <location>
        <begin position="588"/>
        <end position="608"/>
    </location>
</feature>
<dbReference type="InterPro" id="IPR004468">
    <property type="entry name" value="CTP_synthase"/>
</dbReference>
<dbReference type="EC" id="6.3.4.2" evidence="9"/>
<reference evidence="13 14" key="1">
    <citation type="journal article" date="2018" name="Biotechnol. Biofuels">
        <title>Integrative visual omics of the white-rot fungus Polyporus brumalis exposes the biotechnological potential of its oxidative enzymes for delignifying raw plant biomass.</title>
        <authorList>
            <person name="Miyauchi S."/>
            <person name="Rancon A."/>
            <person name="Drula E."/>
            <person name="Hage H."/>
            <person name="Chaduli D."/>
            <person name="Favel A."/>
            <person name="Grisel S."/>
            <person name="Henrissat B."/>
            <person name="Herpoel-Gimbert I."/>
            <person name="Ruiz-Duenas F.J."/>
            <person name="Chevret D."/>
            <person name="Hainaut M."/>
            <person name="Lin J."/>
            <person name="Wang M."/>
            <person name="Pangilinan J."/>
            <person name="Lipzen A."/>
            <person name="Lesage-Meessen L."/>
            <person name="Navarro D."/>
            <person name="Riley R."/>
            <person name="Grigoriev I.V."/>
            <person name="Zhou S."/>
            <person name="Raouche S."/>
            <person name="Rosso M.N."/>
        </authorList>
    </citation>
    <scope>NUCLEOTIDE SEQUENCE [LARGE SCALE GENOMIC DNA]</scope>
    <source>
        <strain evidence="13 14">BRFM 1820</strain>
    </source>
</reference>
<evidence type="ECO:0000256" key="6">
    <source>
        <dbReference type="ARBA" id="ARBA00022962"/>
    </source>
</evidence>
<dbReference type="Pfam" id="PF06418">
    <property type="entry name" value="CTP_synth_N"/>
    <property type="match status" value="1"/>
</dbReference>
<feature type="region of interest" description="Disordered" evidence="10">
    <location>
        <begin position="570"/>
        <end position="608"/>
    </location>
</feature>
<accession>A0A371DQB8</accession>
<dbReference type="SUPFAM" id="SSF52317">
    <property type="entry name" value="Class I glutamine amidotransferase-like"/>
    <property type="match status" value="1"/>
</dbReference>
<keyword evidence="5 9" id="KW-0067">ATP-binding</keyword>
<evidence type="ECO:0000256" key="3">
    <source>
        <dbReference type="ARBA" id="ARBA00022598"/>
    </source>
</evidence>
<dbReference type="GO" id="GO:0042802">
    <property type="term" value="F:identical protein binding"/>
    <property type="evidence" value="ECO:0007669"/>
    <property type="project" value="TreeGrafter"/>
</dbReference>
<dbReference type="UniPathway" id="UPA00159">
    <property type="reaction ID" value="UER00277"/>
</dbReference>
<proteinExistence type="inferred from homology"/>
<feature type="domain" description="Glutamine amidotransferase" evidence="11">
    <location>
        <begin position="319"/>
        <end position="555"/>
    </location>
</feature>
<protein>
    <recommendedName>
        <fullName evidence="9">CTP synthase</fullName>
        <ecNumber evidence="9">6.3.4.2</ecNumber>
    </recommendedName>
    <alternativeName>
        <fullName evidence="9">UTP--ammonia ligase</fullName>
    </alternativeName>
</protein>
<keyword evidence="14" id="KW-1185">Reference proteome</keyword>
<gene>
    <name evidence="13" type="ORF">OH76DRAFT_1398094</name>
</gene>
<comment type="function">
    <text evidence="9">Catalyzes the ATP-dependent amination of UTP to CTP with either L-glutamine or ammonia as the source of nitrogen.</text>
</comment>
<evidence type="ECO:0000256" key="4">
    <source>
        <dbReference type="ARBA" id="ARBA00022741"/>
    </source>
</evidence>
<dbReference type="NCBIfam" id="NF003792">
    <property type="entry name" value="PRK05380.1"/>
    <property type="match status" value="1"/>
</dbReference>
<evidence type="ECO:0000259" key="11">
    <source>
        <dbReference type="Pfam" id="PF00117"/>
    </source>
</evidence>
<evidence type="ECO:0000256" key="1">
    <source>
        <dbReference type="ARBA" id="ARBA00005171"/>
    </source>
</evidence>
<dbReference type="GO" id="GO:0044210">
    <property type="term" value="P:'de novo' CTP biosynthetic process"/>
    <property type="evidence" value="ECO:0007669"/>
    <property type="project" value="UniProtKB-UniRule"/>
</dbReference>
<dbReference type="STRING" id="139420.A0A371DQB8"/>
<evidence type="ECO:0000256" key="8">
    <source>
        <dbReference type="ARBA" id="ARBA00047781"/>
    </source>
</evidence>
<dbReference type="InterPro" id="IPR017926">
    <property type="entry name" value="GATASE"/>
</dbReference>
<dbReference type="CDD" id="cd01746">
    <property type="entry name" value="GATase1_CTP_Synthase"/>
    <property type="match status" value="1"/>
</dbReference>
<dbReference type="SUPFAM" id="SSF52540">
    <property type="entry name" value="P-loop containing nucleoside triphosphate hydrolases"/>
    <property type="match status" value="1"/>
</dbReference>
<dbReference type="GO" id="GO:0019856">
    <property type="term" value="P:pyrimidine nucleobase biosynthetic process"/>
    <property type="evidence" value="ECO:0007669"/>
    <property type="project" value="TreeGrafter"/>
</dbReference>
<evidence type="ECO:0000256" key="10">
    <source>
        <dbReference type="SAM" id="MobiDB-lite"/>
    </source>
</evidence>
<dbReference type="Gene3D" id="3.40.50.880">
    <property type="match status" value="1"/>
</dbReference>
<dbReference type="AlphaFoldDB" id="A0A371DQB8"/>
<feature type="domain" description="CTP synthase N-terminal" evidence="12">
    <location>
        <begin position="3"/>
        <end position="273"/>
    </location>
</feature>
<dbReference type="InterPro" id="IPR027417">
    <property type="entry name" value="P-loop_NTPase"/>
</dbReference>
<dbReference type="Pfam" id="PF00117">
    <property type="entry name" value="GATase"/>
    <property type="match status" value="1"/>
</dbReference>
<dbReference type="GO" id="GO:0097268">
    <property type="term" value="C:cytoophidium"/>
    <property type="evidence" value="ECO:0007669"/>
    <property type="project" value="TreeGrafter"/>
</dbReference>
<dbReference type="Gene3D" id="3.40.50.300">
    <property type="entry name" value="P-loop containing nucleotide triphosphate hydrolases"/>
    <property type="match status" value="1"/>
</dbReference>
<dbReference type="Proteomes" id="UP000256964">
    <property type="component" value="Unassembled WGS sequence"/>
</dbReference>
<dbReference type="PROSITE" id="PS51273">
    <property type="entry name" value="GATASE_TYPE_1"/>
    <property type="match status" value="1"/>
</dbReference>
<dbReference type="InterPro" id="IPR033828">
    <property type="entry name" value="GATase1_CTP_Synthase"/>
</dbReference>
<name>A0A371DQB8_9APHY</name>
<dbReference type="PANTHER" id="PTHR11550">
    <property type="entry name" value="CTP SYNTHASE"/>
    <property type="match status" value="1"/>
</dbReference>
<comment type="catalytic activity">
    <reaction evidence="8 9">
        <text>UTP + L-glutamine + ATP + H2O = CTP + L-glutamate + ADP + phosphate + 2 H(+)</text>
        <dbReference type="Rhea" id="RHEA:26426"/>
        <dbReference type="ChEBI" id="CHEBI:15377"/>
        <dbReference type="ChEBI" id="CHEBI:15378"/>
        <dbReference type="ChEBI" id="CHEBI:29985"/>
        <dbReference type="ChEBI" id="CHEBI:30616"/>
        <dbReference type="ChEBI" id="CHEBI:37563"/>
        <dbReference type="ChEBI" id="CHEBI:43474"/>
        <dbReference type="ChEBI" id="CHEBI:46398"/>
        <dbReference type="ChEBI" id="CHEBI:58359"/>
        <dbReference type="ChEBI" id="CHEBI:456216"/>
        <dbReference type="EC" id="6.3.4.2"/>
    </reaction>
</comment>
<comment type="pathway">
    <text evidence="1 9">Pyrimidine metabolism; CTP biosynthesis via de novo pathway; CTP from UDP: step 2/2.</text>
</comment>
<evidence type="ECO:0000313" key="14">
    <source>
        <dbReference type="Proteomes" id="UP000256964"/>
    </source>
</evidence>
<dbReference type="NCBIfam" id="TIGR00337">
    <property type="entry name" value="PyrG"/>
    <property type="match status" value="1"/>
</dbReference>
<dbReference type="PANTHER" id="PTHR11550:SF0">
    <property type="entry name" value="CTP SYNTHASE-RELATED"/>
    <property type="match status" value="1"/>
</dbReference>
<keyword evidence="6 9" id="KW-0315">Glutamine amidotransferase</keyword>
<evidence type="ECO:0000256" key="2">
    <source>
        <dbReference type="ARBA" id="ARBA00007533"/>
    </source>
</evidence>
<dbReference type="GO" id="GO:0003883">
    <property type="term" value="F:CTP synthase activity"/>
    <property type="evidence" value="ECO:0007669"/>
    <property type="project" value="UniProtKB-UniRule"/>
</dbReference>
<dbReference type="GO" id="GO:0005737">
    <property type="term" value="C:cytoplasm"/>
    <property type="evidence" value="ECO:0007669"/>
    <property type="project" value="TreeGrafter"/>
</dbReference>
<keyword evidence="3 9" id="KW-0436">Ligase</keyword>
<dbReference type="InterPro" id="IPR017456">
    <property type="entry name" value="CTP_synthase_N"/>
</dbReference>
<organism evidence="13 14">
    <name type="scientific">Lentinus brumalis</name>
    <dbReference type="NCBI Taxonomy" id="2498619"/>
    <lineage>
        <taxon>Eukaryota</taxon>
        <taxon>Fungi</taxon>
        <taxon>Dikarya</taxon>
        <taxon>Basidiomycota</taxon>
        <taxon>Agaricomycotina</taxon>
        <taxon>Agaricomycetes</taxon>
        <taxon>Polyporales</taxon>
        <taxon>Polyporaceae</taxon>
        <taxon>Lentinus</taxon>
    </lineage>
</organism>